<proteinExistence type="predicted"/>
<dbReference type="SUPFAM" id="SSF102114">
    <property type="entry name" value="Radical SAM enzymes"/>
    <property type="match status" value="1"/>
</dbReference>
<dbReference type="OrthoDB" id="431409at2759"/>
<sequence length="195" mass="21256">METVFFGGGTPSLVPPRLVSLVLETLDAEFGVCSDAEISIEMDPGTFDVEKLKDLMNLGVNRCGSYIQDVAMDVVMLSLRTARGLDLKSLGKAFGSSTILSVCEVYKPHIESGHVVCLDEQREIAAEEFSSSLSEGNKINEVLAYIRLSDPDGFLLSNELISLAFNVLAPYVSAWMVQKLATPVKDRRLPILGCH</sequence>
<organism evidence="1 2">
    <name type="scientific">Capsicum baccatum</name>
    <name type="common">Peruvian pepper</name>
    <dbReference type="NCBI Taxonomy" id="33114"/>
    <lineage>
        <taxon>Eukaryota</taxon>
        <taxon>Viridiplantae</taxon>
        <taxon>Streptophyta</taxon>
        <taxon>Embryophyta</taxon>
        <taxon>Tracheophyta</taxon>
        <taxon>Spermatophyta</taxon>
        <taxon>Magnoliopsida</taxon>
        <taxon>eudicotyledons</taxon>
        <taxon>Gunneridae</taxon>
        <taxon>Pentapetalae</taxon>
        <taxon>asterids</taxon>
        <taxon>lamiids</taxon>
        <taxon>Solanales</taxon>
        <taxon>Solanaceae</taxon>
        <taxon>Solanoideae</taxon>
        <taxon>Capsiceae</taxon>
        <taxon>Capsicum</taxon>
    </lineage>
</organism>
<protein>
    <submittedName>
        <fullName evidence="1">Uncharacterized protein</fullName>
    </submittedName>
</protein>
<dbReference type="AlphaFoldDB" id="A0A2G2X8B1"/>
<dbReference type="GO" id="GO:0005737">
    <property type="term" value="C:cytoplasm"/>
    <property type="evidence" value="ECO:0007669"/>
    <property type="project" value="TreeGrafter"/>
</dbReference>
<dbReference type="PANTHER" id="PTHR13932">
    <property type="entry name" value="COPROPORPHYRINIGEN III OXIDASE"/>
    <property type="match status" value="1"/>
</dbReference>
<dbReference type="EMBL" id="MLFT02000003">
    <property type="protein sequence ID" value="PHT53728.1"/>
    <property type="molecule type" value="Genomic_DNA"/>
</dbReference>
<dbReference type="PANTHER" id="PTHR13932:SF5">
    <property type="entry name" value="RADICAL S-ADENOSYL METHIONINE DOMAIN-CONTAINING PROTEIN 1, MITOCHONDRIAL"/>
    <property type="match status" value="1"/>
</dbReference>
<name>A0A2G2X8B1_CAPBA</name>
<dbReference type="Proteomes" id="UP000224567">
    <property type="component" value="Unassembled WGS sequence"/>
</dbReference>
<accession>A0A2G2X8B1</accession>
<evidence type="ECO:0000313" key="1">
    <source>
        <dbReference type="EMBL" id="PHT53728.1"/>
    </source>
</evidence>
<dbReference type="InterPro" id="IPR058240">
    <property type="entry name" value="rSAM_sf"/>
</dbReference>
<gene>
    <name evidence="1" type="ORF">CQW23_08190</name>
</gene>
<dbReference type="InterPro" id="IPR034505">
    <property type="entry name" value="Coproporphyrinogen-III_oxidase"/>
</dbReference>
<evidence type="ECO:0000313" key="2">
    <source>
        <dbReference type="Proteomes" id="UP000224567"/>
    </source>
</evidence>
<comment type="caution">
    <text evidence="1">The sequence shown here is derived from an EMBL/GenBank/DDBJ whole genome shotgun (WGS) entry which is preliminary data.</text>
</comment>
<dbReference type="GO" id="GO:0051539">
    <property type="term" value="F:4 iron, 4 sulfur cluster binding"/>
    <property type="evidence" value="ECO:0007669"/>
    <property type="project" value="TreeGrafter"/>
</dbReference>
<keyword evidence="2" id="KW-1185">Reference proteome</keyword>
<reference evidence="2" key="2">
    <citation type="journal article" date="2017" name="J. Anim. Genet.">
        <title>Multiple reference genome sequences of hot pepper reveal the massive evolution of plant disease resistance genes by retroduplication.</title>
        <authorList>
            <person name="Kim S."/>
            <person name="Park J."/>
            <person name="Yeom S.-I."/>
            <person name="Kim Y.-M."/>
            <person name="Seo E."/>
            <person name="Kim K.-T."/>
            <person name="Kim M.-S."/>
            <person name="Lee J.M."/>
            <person name="Cheong K."/>
            <person name="Shin H.-S."/>
            <person name="Kim S.-B."/>
            <person name="Han K."/>
            <person name="Lee J."/>
            <person name="Park M."/>
            <person name="Lee H.-A."/>
            <person name="Lee H.-Y."/>
            <person name="Lee Y."/>
            <person name="Oh S."/>
            <person name="Lee J.H."/>
            <person name="Choi E."/>
            <person name="Choi E."/>
            <person name="Lee S.E."/>
            <person name="Jeon J."/>
            <person name="Kim H."/>
            <person name="Choi G."/>
            <person name="Song H."/>
            <person name="Lee J."/>
            <person name="Lee S.-C."/>
            <person name="Kwon J.-K."/>
            <person name="Lee H.-Y."/>
            <person name="Koo N."/>
            <person name="Hong Y."/>
            <person name="Kim R.W."/>
            <person name="Kang W.-H."/>
            <person name="Huh J.H."/>
            <person name="Kang B.-C."/>
            <person name="Yang T.-J."/>
            <person name="Lee Y.-H."/>
            <person name="Bennetzen J.L."/>
            <person name="Choi D."/>
        </authorList>
    </citation>
    <scope>NUCLEOTIDE SEQUENCE [LARGE SCALE GENOMIC DNA]</scope>
    <source>
        <strain evidence="2">cv. PBC81</strain>
    </source>
</reference>
<dbReference type="STRING" id="33114.A0A2G2X8B1"/>
<dbReference type="GO" id="GO:0006779">
    <property type="term" value="P:porphyrin-containing compound biosynthetic process"/>
    <property type="evidence" value="ECO:0007669"/>
    <property type="project" value="TreeGrafter"/>
</dbReference>
<reference evidence="1 2" key="1">
    <citation type="journal article" date="2017" name="Genome Biol.">
        <title>New reference genome sequences of hot pepper reveal the massive evolution of plant disease-resistance genes by retroduplication.</title>
        <authorList>
            <person name="Kim S."/>
            <person name="Park J."/>
            <person name="Yeom S.I."/>
            <person name="Kim Y.M."/>
            <person name="Seo E."/>
            <person name="Kim K.T."/>
            <person name="Kim M.S."/>
            <person name="Lee J.M."/>
            <person name="Cheong K."/>
            <person name="Shin H.S."/>
            <person name="Kim S.B."/>
            <person name="Han K."/>
            <person name="Lee J."/>
            <person name="Park M."/>
            <person name="Lee H.A."/>
            <person name="Lee H.Y."/>
            <person name="Lee Y."/>
            <person name="Oh S."/>
            <person name="Lee J.H."/>
            <person name="Choi E."/>
            <person name="Choi E."/>
            <person name="Lee S.E."/>
            <person name="Jeon J."/>
            <person name="Kim H."/>
            <person name="Choi G."/>
            <person name="Song H."/>
            <person name="Lee J."/>
            <person name="Lee S.C."/>
            <person name="Kwon J.K."/>
            <person name="Lee H.Y."/>
            <person name="Koo N."/>
            <person name="Hong Y."/>
            <person name="Kim R.W."/>
            <person name="Kang W.H."/>
            <person name="Huh J.H."/>
            <person name="Kang B.C."/>
            <person name="Yang T.J."/>
            <person name="Lee Y.H."/>
            <person name="Bennetzen J.L."/>
            <person name="Choi D."/>
        </authorList>
    </citation>
    <scope>NUCLEOTIDE SEQUENCE [LARGE SCALE GENOMIC DNA]</scope>
    <source>
        <strain evidence="2">cv. PBC81</strain>
    </source>
</reference>